<comment type="caution">
    <text evidence="4">The sequence shown here is derived from an EMBL/GenBank/DDBJ whole genome shotgun (WGS) entry which is preliminary data.</text>
</comment>
<dbReference type="RefSeq" id="WP_130042386.1">
    <property type="nucleotide sequence ID" value="NZ_RCXW01000066.1"/>
</dbReference>
<feature type="region of interest" description="Disordered" evidence="1">
    <location>
        <begin position="172"/>
        <end position="212"/>
    </location>
</feature>
<dbReference type="InterPro" id="IPR008490">
    <property type="entry name" value="Transposase_InsH_N"/>
</dbReference>
<organism evidence="4 5">
    <name type="scientific">Bacteroides thetaiotaomicron</name>
    <dbReference type="NCBI Taxonomy" id="818"/>
    <lineage>
        <taxon>Bacteria</taxon>
        <taxon>Pseudomonadati</taxon>
        <taxon>Bacteroidota</taxon>
        <taxon>Bacteroidia</taxon>
        <taxon>Bacteroidales</taxon>
        <taxon>Bacteroidaceae</taxon>
        <taxon>Bacteroides</taxon>
    </lineage>
</organism>
<dbReference type="PANTHER" id="PTHR33408:SF2">
    <property type="entry name" value="TRANSPOSASE DDE DOMAIN-CONTAINING PROTEIN"/>
    <property type="match status" value="1"/>
</dbReference>
<dbReference type="Pfam" id="PF13751">
    <property type="entry name" value="DDE_Tnp_1_6"/>
    <property type="match status" value="1"/>
</dbReference>
<sequence length="497" mass="57334">MQGCKPFEEKLFYTFSLSDRIPENNFYRRLKSILDLSFIRKYTTCYYGKEGQSSIDPVVFFKLMLIGYMENIASDRKIVEQASMRLDMLYFLNYDIDESLPWHSTLSRTRKLYGEELFLKVFNHILELCVHAGLVDGRIQAVDSAFIKANASMNSLRNVKLAGQKYYKRLNDAEEQEEDAQSGDYPPPSCDPRRQSNNIHVSRTDPDAKLSTKHGRPIALNYLAQISVDVSSHIICGALGLYANIKDCRCMPYILGQTIENLSRNDIEIKEVLADTNYSSGEALKYLEDNGIIGYIPCTSNYKPTREGFLYDAENDYYLCKMNKKITFRYIHKAGNSQKEARIYRSSVEDCKGCPLRSQCIKSKKQNAKELSTTVDRPYYDRSYQRVHSSIGRIKKKMRSSTVEPVLGTLLDYRAMRRVRTKGIKLANKHVVLAAMAYNLKKLMKHKYYKSVGEVTIATHNHLQNHSICLVREKLCMSFQYIVSVVHKNHNLDIYTH</sequence>
<dbReference type="InterPro" id="IPR025668">
    <property type="entry name" value="Tnp_DDE_dom"/>
</dbReference>
<evidence type="ECO:0000259" key="2">
    <source>
        <dbReference type="Pfam" id="PF05598"/>
    </source>
</evidence>
<name>A0A7J5JA51_BACT4</name>
<dbReference type="Proteomes" id="UP000460317">
    <property type="component" value="Unassembled WGS sequence"/>
</dbReference>
<dbReference type="InterPro" id="IPR047629">
    <property type="entry name" value="IS1182_transpos"/>
</dbReference>
<evidence type="ECO:0000259" key="3">
    <source>
        <dbReference type="Pfam" id="PF13751"/>
    </source>
</evidence>
<dbReference type="NCBIfam" id="NF033551">
    <property type="entry name" value="transpos_IS1182"/>
    <property type="match status" value="1"/>
</dbReference>
<proteinExistence type="predicted"/>
<dbReference type="Pfam" id="PF05598">
    <property type="entry name" value="DUF772"/>
    <property type="match status" value="1"/>
</dbReference>
<reference evidence="4 5" key="1">
    <citation type="journal article" date="2019" name="Nat. Med.">
        <title>A library of human gut bacterial isolates paired with longitudinal multiomics data enables mechanistic microbiome research.</title>
        <authorList>
            <person name="Poyet M."/>
            <person name="Groussin M."/>
            <person name="Gibbons S.M."/>
            <person name="Avila-Pacheco J."/>
            <person name="Jiang X."/>
            <person name="Kearney S.M."/>
            <person name="Perrotta A.R."/>
            <person name="Berdy B."/>
            <person name="Zhao S."/>
            <person name="Lieberman T.D."/>
            <person name="Swanson P.K."/>
            <person name="Smith M."/>
            <person name="Roesemann S."/>
            <person name="Alexander J.E."/>
            <person name="Rich S.A."/>
            <person name="Livny J."/>
            <person name="Vlamakis H."/>
            <person name="Clish C."/>
            <person name="Bullock K."/>
            <person name="Deik A."/>
            <person name="Scott J."/>
            <person name="Pierce K.A."/>
            <person name="Xavier R.J."/>
            <person name="Alm E.J."/>
        </authorList>
    </citation>
    <scope>NUCLEOTIDE SEQUENCE [LARGE SCALE GENOMIC DNA]</scope>
    <source>
        <strain evidence="4 5">BIOML-A165</strain>
    </source>
</reference>
<accession>A0A7J5JA51</accession>
<evidence type="ECO:0000256" key="1">
    <source>
        <dbReference type="SAM" id="MobiDB-lite"/>
    </source>
</evidence>
<protein>
    <submittedName>
        <fullName evidence="4">IS1182 family transposase</fullName>
    </submittedName>
</protein>
<evidence type="ECO:0000313" key="4">
    <source>
        <dbReference type="EMBL" id="KAB4445336.1"/>
    </source>
</evidence>
<dbReference type="AlphaFoldDB" id="A0A7J5JA51"/>
<gene>
    <name evidence="4" type="ORF">GAN93_25795</name>
</gene>
<feature type="domain" description="Transposase InsH N-terminal" evidence="2">
    <location>
        <begin position="16"/>
        <end position="111"/>
    </location>
</feature>
<dbReference type="EMBL" id="WCSB01000123">
    <property type="protein sequence ID" value="KAB4445336.1"/>
    <property type="molecule type" value="Genomic_DNA"/>
</dbReference>
<feature type="domain" description="Transposase DDE" evidence="3">
    <location>
        <begin position="320"/>
        <end position="444"/>
    </location>
</feature>
<dbReference type="PANTHER" id="PTHR33408">
    <property type="entry name" value="TRANSPOSASE"/>
    <property type="match status" value="1"/>
</dbReference>
<evidence type="ECO:0000313" key="5">
    <source>
        <dbReference type="Proteomes" id="UP000460317"/>
    </source>
</evidence>